<name>A0A224XS84_9HEMI</name>
<reference evidence="2" key="1">
    <citation type="journal article" date="2018" name="PLoS Negl. Trop. Dis.">
        <title>An insight into the salivary gland and fat body transcriptome of Panstrongylus lignarius (Hemiptera: Heteroptera), the main vector of Chagas disease in Peru.</title>
        <authorList>
            <person name="Nevoa J.C."/>
            <person name="Mendes M.T."/>
            <person name="da Silva M.V."/>
            <person name="Soares S.C."/>
            <person name="Oliveira C.J.F."/>
            <person name="Ribeiro J.M.C."/>
        </authorList>
    </citation>
    <scope>NUCLEOTIDE SEQUENCE</scope>
</reference>
<protein>
    <submittedName>
        <fullName evidence="2">Putative secreted protein</fullName>
    </submittedName>
</protein>
<dbReference type="AlphaFoldDB" id="A0A224XS84"/>
<feature type="transmembrane region" description="Helical" evidence="1">
    <location>
        <begin position="20"/>
        <end position="43"/>
    </location>
</feature>
<sequence length="85" mass="9516">MLTCSTCSKFFAQYTLIMSLLLFVYSQVQSLSPALYILLSFFIRTLTNSSNNSLKNINSFHTVLTHNSTTTLSTIVHICTQSLSN</sequence>
<keyword evidence="1" id="KW-0812">Transmembrane</keyword>
<accession>A0A224XS84</accession>
<proteinExistence type="predicted"/>
<keyword evidence="1" id="KW-0472">Membrane</keyword>
<dbReference type="EMBL" id="GFTR01001050">
    <property type="protein sequence ID" value="JAW15376.1"/>
    <property type="molecule type" value="Transcribed_RNA"/>
</dbReference>
<keyword evidence="1" id="KW-1133">Transmembrane helix</keyword>
<evidence type="ECO:0000256" key="1">
    <source>
        <dbReference type="SAM" id="Phobius"/>
    </source>
</evidence>
<organism evidence="2">
    <name type="scientific">Panstrongylus lignarius</name>
    <dbReference type="NCBI Taxonomy" id="156445"/>
    <lineage>
        <taxon>Eukaryota</taxon>
        <taxon>Metazoa</taxon>
        <taxon>Ecdysozoa</taxon>
        <taxon>Arthropoda</taxon>
        <taxon>Hexapoda</taxon>
        <taxon>Insecta</taxon>
        <taxon>Pterygota</taxon>
        <taxon>Neoptera</taxon>
        <taxon>Paraneoptera</taxon>
        <taxon>Hemiptera</taxon>
        <taxon>Heteroptera</taxon>
        <taxon>Panheteroptera</taxon>
        <taxon>Cimicomorpha</taxon>
        <taxon>Reduviidae</taxon>
        <taxon>Triatominae</taxon>
        <taxon>Panstrongylus</taxon>
    </lineage>
</organism>
<evidence type="ECO:0000313" key="2">
    <source>
        <dbReference type="EMBL" id="JAW15376.1"/>
    </source>
</evidence>